<protein>
    <recommendedName>
        <fullName evidence="6">PPC domain-containing protein</fullName>
    </recommendedName>
</protein>
<keyword evidence="8" id="KW-1185">Reference proteome</keyword>
<feature type="compositionally biased region" description="Polar residues" evidence="5">
    <location>
        <begin position="73"/>
        <end position="90"/>
    </location>
</feature>
<keyword evidence="2" id="KW-0238">DNA-binding</keyword>
<feature type="region of interest" description="Disordered" evidence="5">
    <location>
        <begin position="114"/>
        <end position="139"/>
    </location>
</feature>
<evidence type="ECO:0000256" key="4">
    <source>
        <dbReference type="ARBA" id="ARBA00023242"/>
    </source>
</evidence>
<dbReference type="Pfam" id="PF03479">
    <property type="entry name" value="PCC"/>
    <property type="match status" value="1"/>
</dbReference>
<comment type="caution">
    <text evidence="7">The sequence shown here is derived from an EMBL/GenBank/DDBJ whole genome shotgun (WGS) entry which is preliminary data.</text>
</comment>
<dbReference type="PANTHER" id="PTHR31100">
    <property type="entry name" value="AT-HOOK MOTIF NUCLEAR-LOCALIZED PROTEIN 15"/>
    <property type="match status" value="1"/>
</dbReference>
<dbReference type="PANTHER" id="PTHR31100:SF63">
    <property type="entry name" value="AT-HOOK MOTIF NUCLEAR-LOCALIZED PROTEIN"/>
    <property type="match status" value="1"/>
</dbReference>
<feature type="region of interest" description="Disordered" evidence="5">
    <location>
        <begin position="57"/>
        <end position="101"/>
    </location>
</feature>
<feature type="domain" description="PPC" evidence="6">
    <location>
        <begin position="146"/>
        <end position="263"/>
    </location>
</feature>
<keyword evidence="1" id="KW-0805">Transcription regulation</keyword>
<keyword evidence="4" id="KW-0539">Nucleus</keyword>
<evidence type="ECO:0000256" key="2">
    <source>
        <dbReference type="ARBA" id="ARBA00023125"/>
    </source>
</evidence>
<dbReference type="CDD" id="cd11378">
    <property type="entry name" value="DUF296"/>
    <property type="match status" value="1"/>
</dbReference>
<gene>
    <name evidence="7" type="ORF">PIB30_094625</name>
</gene>
<evidence type="ECO:0000256" key="3">
    <source>
        <dbReference type="ARBA" id="ARBA00023163"/>
    </source>
</evidence>
<evidence type="ECO:0000313" key="8">
    <source>
        <dbReference type="Proteomes" id="UP001341840"/>
    </source>
</evidence>
<sequence>MDDNDIKPLFLSQIPQTPKIESLDHHSLIFLSQISQTPKLESLDHHNPIFLSQIPQTPKHESLDHHSLGSFATPPSDSANLATKNNTNQTENKRKTTSDVERYILVPRVSANNDDNPLLGLKKPRGRPRGSKNKPKPPIFIREANEHGMRPIFIQMAPGVDVIQALINFAVSRHIGISILSACGSISEATIHNTLSLSTNPIGLLMRGPFNMMSLSGTYYDGHVQPASSSFSILLGGTYGQVFGGIITGKVVGAGIVKVMVAS</sequence>
<dbReference type="PROSITE" id="PS51742">
    <property type="entry name" value="PPC"/>
    <property type="match status" value="1"/>
</dbReference>
<dbReference type="EMBL" id="JASCZI010153138">
    <property type="protein sequence ID" value="MED6177099.1"/>
    <property type="molecule type" value="Genomic_DNA"/>
</dbReference>
<feature type="compositionally biased region" description="Basic residues" evidence="5">
    <location>
        <begin position="122"/>
        <end position="135"/>
    </location>
</feature>
<proteinExistence type="predicted"/>
<evidence type="ECO:0000259" key="6">
    <source>
        <dbReference type="PROSITE" id="PS51742"/>
    </source>
</evidence>
<organism evidence="7 8">
    <name type="scientific">Stylosanthes scabra</name>
    <dbReference type="NCBI Taxonomy" id="79078"/>
    <lineage>
        <taxon>Eukaryota</taxon>
        <taxon>Viridiplantae</taxon>
        <taxon>Streptophyta</taxon>
        <taxon>Embryophyta</taxon>
        <taxon>Tracheophyta</taxon>
        <taxon>Spermatophyta</taxon>
        <taxon>Magnoliopsida</taxon>
        <taxon>eudicotyledons</taxon>
        <taxon>Gunneridae</taxon>
        <taxon>Pentapetalae</taxon>
        <taxon>rosids</taxon>
        <taxon>fabids</taxon>
        <taxon>Fabales</taxon>
        <taxon>Fabaceae</taxon>
        <taxon>Papilionoideae</taxon>
        <taxon>50 kb inversion clade</taxon>
        <taxon>dalbergioids sensu lato</taxon>
        <taxon>Dalbergieae</taxon>
        <taxon>Pterocarpus clade</taxon>
        <taxon>Stylosanthes</taxon>
    </lineage>
</organism>
<dbReference type="SUPFAM" id="SSF117856">
    <property type="entry name" value="AF0104/ALDC/Ptd012-like"/>
    <property type="match status" value="1"/>
</dbReference>
<dbReference type="Gene3D" id="3.30.1330.80">
    <property type="entry name" value="Hypothetical protein, similar to alpha- acetolactate decarboxylase, domain 2"/>
    <property type="match status" value="1"/>
</dbReference>
<feature type="compositionally biased region" description="Basic and acidic residues" evidence="5">
    <location>
        <begin position="91"/>
        <end position="101"/>
    </location>
</feature>
<feature type="non-terminal residue" evidence="7">
    <location>
        <position position="263"/>
    </location>
</feature>
<evidence type="ECO:0000256" key="1">
    <source>
        <dbReference type="ARBA" id="ARBA00023015"/>
    </source>
</evidence>
<evidence type="ECO:0000256" key="5">
    <source>
        <dbReference type="SAM" id="MobiDB-lite"/>
    </source>
</evidence>
<evidence type="ECO:0000313" key="7">
    <source>
        <dbReference type="EMBL" id="MED6177099.1"/>
    </source>
</evidence>
<accession>A0ABU6VVB2</accession>
<dbReference type="InterPro" id="IPR005175">
    <property type="entry name" value="PPC_dom"/>
</dbReference>
<dbReference type="InterPro" id="IPR014476">
    <property type="entry name" value="AHL15-29"/>
</dbReference>
<feature type="compositionally biased region" description="Basic and acidic residues" evidence="5">
    <location>
        <begin position="58"/>
        <end position="67"/>
    </location>
</feature>
<keyword evidence="3" id="KW-0804">Transcription</keyword>
<reference evidence="7 8" key="1">
    <citation type="journal article" date="2023" name="Plants (Basel)">
        <title>Bridging the Gap: Combining Genomics and Transcriptomics Approaches to Understand Stylosanthes scabra, an Orphan Legume from the Brazilian Caatinga.</title>
        <authorList>
            <person name="Ferreira-Neto J.R.C."/>
            <person name="da Silva M.D."/>
            <person name="Binneck E."/>
            <person name="de Melo N.F."/>
            <person name="da Silva R.H."/>
            <person name="de Melo A.L.T.M."/>
            <person name="Pandolfi V."/>
            <person name="Bustamante F.O."/>
            <person name="Brasileiro-Vidal A.C."/>
            <person name="Benko-Iseppon A.M."/>
        </authorList>
    </citation>
    <scope>NUCLEOTIDE SEQUENCE [LARGE SCALE GENOMIC DNA]</scope>
    <source>
        <tissue evidence="7">Leaves</tissue>
    </source>
</reference>
<dbReference type="Proteomes" id="UP001341840">
    <property type="component" value="Unassembled WGS sequence"/>
</dbReference>
<name>A0ABU6VVB2_9FABA</name>